<comment type="caution">
    <text evidence="2">The sequence shown here is derived from an EMBL/GenBank/DDBJ whole genome shotgun (WGS) entry which is preliminary data.</text>
</comment>
<dbReference type="Gene3D" id="3.30.530.20">
    <property type="match status" value="1"/>
</dbReference>
<name>A0AAD3RNA8_LATJO</name>
<evidence type="ECO:0000259" key="1">
    <source>
        <dbReference type="Pfam" id="PF02121"/>
    </source>
</evidence>
<evidence type="ECO:0000313" key="3">
    <source>
        <dbReference type="Proteomes" id="UP001279410"/>
    </source>
</evidence>
<dbReference type="InterPro" id="IPR023393">
    <property type="entry name" value="START-like_dom_sf"/>
</dbReference>
<feature type="domain" description="Phosphatidylinositol transfer protein N-terminal" evidence="1">
    <location>
        <begin position="38"/>
        <end position="74"/>
    </location>
</feature>
<gene>
    <name evidence="2" type="ORF">AKAME5_002568400</name>
</gene>
<sequence>MLIKEFRVILPISVEEPEEDPYQVQISEDRDEASRTNWKQEKRLFTNFHRRLFCWMGKSIELNMGDVRRMEEEAARAR</sequence>
<dbReference type="Pfam" id="PF02121">
    <property type="entry name" value="IP_trans"/>
    <property type="match status" value="1"/>
</dbReference>
<dbReference type="Proteomes" id="UP001279410">
    <property type="component" value="Unassembled WGS sequence"/>
</dbReference>
<dbReference type="InterPro" id="IPR055261">
    <property type="entry name" value="PI_transfer_N"/>
</dbReference>
<reference evidence="2" key="1">
    <citation type="submission" date="2022-08" db="EMBL/GenBank/DDBJ databases">
        <title>Genome sequencing of akame (Lates japonicus).</title>
        <authorList>
            <person name="Hashiguchi Y."/>
            <person name="Takahashi H."/>
        </authorList>
    </citation>
    <scope>NUCLEOTIDE SEQUENCE</scope>
    <source>
        <strain evidence="2">Kochi</strain>
    </source>
</reference>
<dbReference type="EMBL" id="BRZM01002178">
    <property type="protein sequence ID" value="GLD74355.1"/>
    <property type="molecule type" value="Genomic_DNA"/>
</dbReference>
<keyword evidence="3" id="KW-1185">Reference proteome</keyword>
<proteinExistence type="predicted"/>
<dbReference type="AlphaFoldDB" id="A0AAD3RNA8"/>
<protein>
    <submittedName>
        <fullName evidence="2">Phosphatidylinositol transfer protein beta isoform isoform X3</fullName>
    </submittedName>
</protein>
<dbReference type="SUPFAM" id="SSF55961">
    <property type="entry name" value="Bet v1-like"/>
    <property type="match status" value="1"/>
</dbReference>
<organism evidence="2 3">
    <name type="scientific">Lates japonicus</name>
    <name type="common">Japanese lates</name>
    <dbReference type="NCBI Taxonomy" id="270547"/>
    <lineage>
        <taxon>Eukaryota</taxon>
        <taxon>Metazoa</taxon>
        <taxon>Chordata</taxon>
        <taxon>Craniata</taxon>
        <taxon>Vertebrata</taxon>
        <taxon>Euteleostomi</taxon>
        <taxon>Actinopterygii</taxon>
        <taxon>Neopterygii</taxon>
        <taxon>Teleostei</taxon>
        <taxon>Neoteleostei</taxon>
        <taxon>Acanthomorphata</taxon>
        <taxon>Carangaria</taxon>
        <taxon>Carangaria incertae sedis</taxon>
        <taxon>Centropomidae</taxon>
        <taxon>Lates</taxon>
    </lineage>
</organism>
<accession>A0AAD3RNA8</accession>
<evidence type="ECO:0000313" key="2">
    <source>
        <dbReference type="EMBL" id="GLD74355.1"/>
    </source>
</evidence>